<organism evidence="1 2">
    <name type="scientific">Dipteronia dyeriana</name>
    <dbReference type="NCBI Taxonomy" id="168575"/>
    <lineage>
        <taxon>Eukaryota</taxon>
        <taxon>Viridiplantae</taxon>
        <taxon>Streptophyta</taxon>
        <taxon>Embryophyta</taxon>
        <taxon>Tracheophyta</taxon>
        <taxon>Spermatophyta</taxon>
        <taxon>Magnoliopsida</taxon>
        <taxon>eudicotyledons</taxon>
        <taxon>Gunneridae</taxon>
        <taxon>Pentapetalae</taxon>
        <taxon>rosids</taxon>
        <taxon>malvids</taxon>
        <taxon>Sapindales</taxon>
        <taxon>Sapindaceae</taxon>
        <taxon>Hippocastanoideae</taxon>
        <taxon>Acereae</taxon>
        <taxon>Dipteronia</taxon>
    </lineage>
</organism>
<dbReference type="Proteomes" id="UP001280121">
    <property type="component" value="Unassembled WGS sequence"/>
</dbReference>
<comment type="caution">
    <text evidence="1">The sequence shown here is derived from an EMBL/GenBank/DDBJ whole genome shotgun (WGS) entry which is preliminary data.</text>
</comment>
<dbReference type="AlphaFoldDB" id="A0AAD9TVT1"/>
<gene>
    <name evidence="1" type="ORF">Ddye_024616</name>
</gene>
<proteinExistence type="predicted"/>
<evidence type="ECO:0000313" key="1">
    <source>
        <dbReference type="EMBL" id="KAK2642853.1"/>
    </source>
</evidence>
<sequence>MEDIFEIYITINTRVVELGTCDAENVSIIVLLHTLSEKETGIVEVPTDEYCVWVYLPWSVEKKDVTSDSELLEVFMRYSEHKETKIMFEIEKMSYITVPLAASTSDILNPQPRFMTDLNEVDFSGFDETIFYANEDNDDVGENEHVGADELDDHIDLGVDFG</sequence>
<keyword evidence="2" id="KW-1185">Reference proteome</keyword>
<accession>A0AAD9TVT1</accession>
<evidence type="ECO:0000313" key="2">
    <source>
        <dbReference type="Proteomes" id="UP001280121"/>
    </source>
</evidence>
<dbReference type="EMBL" id="JANJYI010000007">
    <property type="protein sequence ID" value="KAK2642853.1"/>
    <property type="molecule type" value="Genomic_DNA"/>
</dbReference>
<protein>
    <submittedName>
        <fullName evidence="1">Uncharacterized protein</fullName>
    </submittedName>
</protein>
<reference evidence="1" key="1">
    <citation type="journal article" date="2023" name="Plant J.">
        <title>Genome sequences and population genomics provide insights into the demographic history, inbreeding, and mutation load of two 'living fossil' tree species of Dipteronia.</title>
        <authorList>
            <person name="Feng Y."/>
            <person name="Comes H.P."/>
            <person name="Chen J."/>
            <person name="Zhu S."/>
            <person name="Lu R."/>
            <person name="Zhang X."/>
            <person name="Li P."/>
            <person name="Qiu J."/>
            <person name="Olsen K.M."/>
            <person name="Qiu Y."/>
        </authorList>
    </citation>
    <scope>NUCLEOTIDE SEQUENCE</scope>
    <source>
        <strain evidence="1">KIB01</strain>
    </source>
</reference>
<name>A0AAD9TVT1_9ROSI</name>